<dbReference type="RefSeq" id="WP_344139236.1">
    <property type="nucleotide sequence ID" value="NZ_BAAALT010000273.1"/>
</dbReference>
<dbReference type="InterPro" id="IPR005543">
    <property type="entry name" value="PASTA_dom"/>
</dbReference>
<dbReference type="Proteomes" id="UP001500218">
    <property type="component" value="Unassembled WGS sequence"/>
</dbReference>
<comment type="caution">
    <text evidence="3">The sequence shown here is derived from an EMBL/GenBank/DDBJ whole genome shotgun (WGS) entry which is preliminary data.</text>
</comment>
<keyword evidence="1" id="KW-1133">Transmembrane helix</keyword>
<protein>
    <recommendedName>
        <fullName evidence="2">PASTA domain-containing protein</fullName>
    </recommendedName>
</protein>
<evidence type="ECO:0000256" key="1">
    <source>
        <dbReference type="SAM" id="Phobius"/>
    </source>
</evidence>
<name>A0ABN2MNR1_9ACTN</name>
<evidence type="ECO:0000313" key="4">
    <source>
        <dbReference type="Proteomes" id="UP001500218"/>
    </source>
</evidence>
<feature type="domain" description="PASTA" evidence="2">
    <location>
        <begin position="159"/>
        <end position="223"/>
    </location>
</feature>
<gene>
    <name evidence="3" type="ORF">GCM10009682_58330</name>
</gene>
<dbReference type="Pfam" id="PF03793">
    <property type="entry name" value="PASTA"/>
    <property type="match status" value="1"/>
</dbReference>
<dbReference type="Gene3D" id="2.60.40.10">
    <property type="entry name" value="Immunoglobulins"/>
    <property type="match status" value="1"/>
</dbReference>
<evidence type="ECO:0000313" key="3">
    <source>
        <dbReference type="EMBL" id="GAA1832173.1"/>
    </source>
</evidence>
<feature type="transmembrane region" description="Helical" evidence="1">
    <location>
        <begin position="123"/>
        <end position="145"/>
    </location>
</feature>
<keyword evidence="1" id="KW-0472">Membrane</keyword>
<dbReference type="SMART" id="SM00740">
    <property type="entry name" value="PASTA"/>
    <property type="match status" value="1"/>
</dbReference>
<dbReference type="Gene3D" id="3.30.10.20">
    <property type="match status" value="1"/>
</dbReference>
<keyword evidence="4" id="KW-1185">Reference proteome</keyword>
<keyword evidence="1" id="KW-0812">Transmembrane</keyword>
<reference evidence="3 4" key="1">
    <citation type="journal article" date="2019" name="Int. J. Syst. Evol. Microbiol.">
        <title>The Global Catalogue of Microorganisms (GCM) 10K type strain sequencing project: providing services to taxonomists for standard genome sequencing and annotation.</title>
        <authorList>
            <consortium name="The Broad Institute Genomics Platform"/>
            <consortium name="The Broad Institute Genome Sequencing Center for Infectious Disease"/>
            <person name="Wu L."/>
            <person name="Ma J."/>
        </authorList>
    </citation>
    <scope>NUCLEOTIDE SEQUENCE [LARGE SCALE GENOMIC DNA]</scope>
    <source>
        <strain evidence="3 4">JCM 13250</strain>
    </source>
</reference>
<dbReference type="InterPro" id="IPR013783">
    <property type="entry name" value="Ig-like_fold"/>
</dbReference>
<proteinExistence type="predicted"/>
<organism evidence="3 4">
    <name type="scientific">Luedemannella flava</name>
    <dbReference type="NCBI Taxonomy" id="349316"/>
    <lineage>
        <taxon>Bacteria</taxon>
        <taxon>Bacillati</taxon>
        <taxon>Actinomycetota</taxon>
        <taxon>Actinomycetes</taxon>
        <taxon>Micromonosporales</taxon>
        <taxon>Micromonosporaceae</taxon>
        <taxon>Luedemannella</taxon>
    </lineage>
</organism>
<evidence type="ECO:0000259" key="2">
    <source>
        <dbReference type="SMART" id="SM00740"/>
    </source>
</evidence>
<dbReference type="CDD" id="cd06577">
    <property type="entry name" value="PASTA_pknB"/>
    <property type="match status" value="1"/>
</dbReference>
<sequence>MSTEWVVTTAAERFTLNDARAGETTFTVTNPVRRADRVVFEVVPGDGADAAWFSVAEPQRLVRGGASVSYLLKAAIPPEAPAGQYEVQARVYSADTAPEESSVLSSRVLLEVKSAPKPEKKKFPWWIVAVAGLVVLVIGLVVWLVTRPDGPPEPPTQETGAIVTVPDITTFDAEKARDVLEKAGLTPGVSYRYDPAKIGSVTQSVPAGLRVARGSVVDVVVAVDLKPPTPSAPIGNATVPAAPPPTLRWTQPEDFVGAWRIEIFQVTCYYANATGTNCTNLIAIDEVVKATSYRPVLRFTYRPATATTAGVYHSGTIAWRVSPVDAVGTPGPASPLVQFQVAQ</sequence>
<accession>A0ABN2MNR1</accession>
<dbReference type="EMBL" id="BAAALT010000273">
    <property type="protein sequence ID" value="GAA1832173.1"/>
    <property type="molecule type" value="Genomic_DNA"/>
</dbReference>